<evidence type="ECO:0000313" key="4">
    <source>
        <dbReference type="EMBL" id="CAB0034722.1"/>
    </source>
</evidence>
<dbReference type="PANTHER" id="PTHR24189">
    <property type="entry name" value="MYOTROPHIN"/>
    <property type="match status" value="1"/>
</dbReference>
<dbReference type="Proteomes" id="UP000479190">
    <property type="component" value="Unassembled WGS sequence"/>
</dbReference>
<evidence type="ECO:0000256" key="3">
    <source>
        <dbReference type="PROSITE-ProRule" id="PRU00023"/>
    </source>
</evidence>
<dbReference type="PROSITE" id="PS50297">
    <property type="entry name" value="ANK_REP_REGION"/>
    <property type="match status" value="3"/>
</dbReference>
<dbReference type="Gene3D" id="1.25.40.20">
    <property type="entry name" value="Ankyrin repeat-containing domain"/>
    <property type="match status" value="2"/>
</dbReference>
<evidence type="ECO:0000256" key="1">
    <source>
        <dbReference type="ARBA" id="ARBA00022737"/>
    </source>
</evidence>
<evidence type="ECO:0000256" key="2">
    <source>
        <dbReference type="ARBA" id="ARBA00023043"/>
    </source>
</evidence>
<dbReference type="OrthoDB" id="5394847at2759"/>
<organism evidence="4 5">
    <name type="scientific">Trichogramma brassicae</name>
    <dbReference type="NCBI Taxonomy" id="86971"/>
    <lineage>
        <taxon>Eukaryota</taxon>
        <taxon>Metazoa</taxon>
        <taxon>Ecdysozoa</taxon>
        <taxon>Arthropoda</taxon>
        <taxon>Hexapoda</taxon>
        <taxon>Insecta</taxon>
        <taxon>Pterygota</taxon>
        <taxon>Neoptera</taxon>
        <taxon>Endopterygota</taxon>
        <taxon>Hymenoptera</taxon>
        <taxon>Apocrita</taxon>
        <taxon>Proctotrupomorpha</taxon>
        <taxon>Chalcidoidea</taxon>
        <taxon>Trichogrammatidae</taxon>
        <taxon>Trichogramma</taxon>
    </lineage>
</organism>
<dbReference type="Pfam" id="PF12796">
    <property type="entry name" value="Ank_2"/>
    <property type="match status" value="2"/>
</dbReference>
<dbReference type="InterPro" id="IPR050745">
    <property type="entry name" value="Multifunctional_regulatory"/>
</dbReference>
<feature type="repeat" description="ANK" evidence="3">
    <location>
        <begin position="395"/>
        <end position="427"/>
    </location>
</feature>
<dbReference type="PROSITE" id="PS50088">
    <property type="entry name" value="ANK_REPEAT"/>
    <property type="match status" value="3"/>
</dbReference>
<dbReference type="InterPro" id="IPR002110">
    <property type="entry name" value="Ankyrin_rpt"/>
</dbReference>
<dbReference type="SUPFAM" id="SSF48403">
    <property type="entry name" value="Ankyrin repeat"/>
    <property type="match status" value="1"/>
</dbReference>
<dbReference type="InterPro" id="IPR036770">
    <property type="entry name" value="Ankyrin_rpt-contain_sf"/>
</dbReference>
<reference evidence="4 5" key="1">
    <citation type="submission" date="2020-02" db="EMBL/GenBank/DDBJ databases">
        <authorList>
            <person name="Ferguson B K."/>
        </authorList>
    </citation>
    <scope>NUCLEOTIDE SEQUENCE [LARGE SCALE GENOMIC DNA]</scope>
</reference>
<name>A0A6H5IDT1_9HYME</name>
<gene>
    <name evidence="4" type="ORF">TBRA_LOCUS6620</name>
</gene>
<proteinExistence type="predicted"/>
<keyword evidence="1" id="KW-0677">Repeat</keyword>
<dbReference type="EMBL" id="CADCXV010000753">
    <property type="protein sequence ID" value="CAB0034722.1"/>
    <property type="molecule type" value="Genomic_DNA"/>
</dbReference>
<evidence type="ECO:0000313" key="5">
    <source>
        <dbReference type="Proteomes" id="UP000479190"/>
    </source>
</evidence>
<dbReference type="PANTHER" id="PTHR24189:SF50">
    <property type="entry name" value="ANKYRIN REPEAT AND SOCS BOX PROTEIN 2"/>
    <property type="match status" value="1"/>
</dbReference>
<sequence length="802" mass="92360">MGQYAILLLTARHSDLMKQGKPCFWSAYRAFAMRKGSPYTPSFNRIIRAGQESGIGQQWWQKFNRIRVLGERHMRVLATEPRQRQLHFGTAPYSIIRGDPQRSGETGRALLLDELSDLLHAPGFSLHAELQSNNPRRPRVRIRAEVVEVLLPARSEKLSDDISVFMCGLRRISELQVNPVSVFVNWQGKLPNLREIFSKEEIERLLCESTDYMREGREDEGELIITFVALTGYKDEPEVDKNGKPLLHRTTALLHLTKKTYPRCWDNVIKELFKIYHRRDVNYTDRTGWTHFHLACASGIYEVVEQFLEVGQDPPNTCSYFTPLYCALLNQNTEVYKLLLSRGADPALSRDWVCRCTPLHAFSQEIFYGAEMVELFFETTDDAQLASMINAQNRMGDTPLFYALFNRKKAYVELLLRRGADPNLANFNQETPLHYVLYSTLENDDAVKTLLEIGDEVHRPVQVNAKTKDGRTPLLIAVARLQVRVVEMLLARGADLSSFVFPSEPVFVREMKRQHRLDKNFKLKLASGALAIVDGLERRGYELTRGDATTIMKSFAECGLFDEPADLEKSWRRKAKKIMMRPEQSRHNYDDVLVKTFPMVTLKSRFDLVRPSYDTLKLTHFSLRYSKSVSFYVQQMAYSHSRSRVLPDCFMYSCIKSHGSFQVCKQNFQTTSGFQISFSSLSDTFSIMAERNTVTLDLEPIYDNFKNYHVINYISSGKFGSVWSVENNFSEKIALKRIVVLCKRIYICDCSSAPGAGQGARQRMSIEQQRQRREAEMLLLLRLRLVPVSSAYIMENNAFNYE</sequence>
<accession>A0A6H5IDT1</accession>
<feature type="repeat" description="ANK" evidence="3">
    <location>
        <begin position="469"/>
        <end position="497"/>
    </location>
</feature>
<dbReference type="AlphaFoldDB" id="A0A6H5IDT1"/>
<protein>
    <submittedName>
        <fullName evidence="4">Uncharacterized protein</fullName>
    </submittedName>
</protein>
<feature type="repeat" description="ANK" evidence="3">
    <location>
        <begin position="319"/>
        <end position="351"/>
    </location>
</feature>
<dbReference type="SMART" id="SM00248">
    <property type="entry name" value="ANK"/>
    <property type="match status" value="5"/>
</dbReference>
<keyword evidence="5" id="KW-1185">Reference proteome</keyword>
<keyword evidence="2 3" id="KW-0040">ANK repeat</keyword>